<name>A0A552UIR5_9SPHN</name>
<keyword evidence="2" id="KW-1185">Reference proteome</keyword>
<reference evidence="1 2" key="1">
    <citation type="submission" date="2019-07" db="EMBL/GenBank/DDBJ databases">
        <title>Novel species isolated from glacier.</title>
        <authorList>
            <person name="Liu Q."/>
            <person name="Xin Y.-H."/>
        </authorList>
    </citation>
    <scope>NUCLEOTIDE SEQUENCE [LARGE SCALE GENOMIC DNA]</scope>
    <source>
        <strain evidence="1 2">LB1R16</strain>
    </source>
</reference>
<dbReference type="AlphaFoldDB" id="A0A552UIR5"/>
<gene>
    <name evidence="1" type="ORF">FMM06_08355</name>
</gene>
<proteinExistence type="predicted"/>
<evidence type="ECO:0000313" key="2">
    <source>
        <dbReference type="Proteomes" id="UP000317894"/>
    </source>
</evidence>
<evidence type="ECO:0000313" key="1">
    <source>
        <dbReference type="EMBL" id="TRW18105.1"/>
    </source>
</evidence>
<dbReference type="RefSeq" id="WP_144236798.1">
    <property type="nucleotide sequence ID" value="NZ_VJWA01000001.1"/>
</dbReference>
<evidence type="ECO:0008006" key="3">
    <source>
        <dbReference type="Google" id="ProtNLM"/>
    </source>
</evidence>
<dbReference type="Pfam" id="PF19883">
    <property type="entry name" value="DUF6356"/>
    <property type="match status" value="1"/>
</dbReference>
<protein>
    <recommendedName>
        <fullName evidence="3">Capsule biosynthesis protein</fullName>
    </recommendedName>
</protein>
<dbReference type="Proteomes" id="UP000317894">
    <property type="component" value="Unassembled WGS sequence"/>
</dbReference>
<comment type="caution">
    <text evidence="1">The sequence shown here is derived from an EMBL/GenBank/DDBJ whole genome shotgun (WGS) entry which is preliminary data.</text>
</comment>
<accession>A0A552UIR5</accession>
<dbReference type="EMBL" id="VJWA01000001">
    <property type="protein sequence ID" value="TRW18105.1"/>
    <property type="molecule type" value="Genomic_DNA"/>
</dbReference>
<sequence length="73" mass="7861">MFARLFIEHPRTVGEGYFEHMAASLGTARKLAVASLACVVHAVVPGLCKTTGSTAILKLHAEVAPRRFDQPTL</sequence>
<dbReference type="InterPro" id="IPR045936">
    <property type="entry name" value="DUF6356"/>
</dbReference>
<dbReference type="OrthoDB" id="7652114at2"/>
<organism evidence="1 2">
    <name type="scientific">Glacieibacterium frigidum</name>
    <dbReference type="NCBI Taxonomy" id="2593303"/>
    <lineage>
        <taxon>Bacteria</taxon>
        <taxon>Pseudomonadati</taxon>
        <taxon>Pseudomonadota</taxon>
        <taxon>Alphaproteobacteria</taxon>
        <taxon>Sphingomonadales</taxon>
        <taxon>Sphingosinicellaceae</taxon>
        <taxon>Glacieibacterium</taxon>
    </lineage>
</organism>